<evidence type="ECO:0000313" key="9">
    <source>
        <dbReference type="Proteomes" id="UP001500339"/>
    </source>
</evidence>
<keyword evidence="6" id="KW-1278">Translocase</keyword>
<keyword evidence="2 6" id="KW-0597">Phosphoprotein</keyword>
<keyword evidence="3 6" id="KW-0285">Flavoprotein</keyword>
<dbReference type="PANTHER" id="PTHR36118:SF1">
    <property type="entry name" value="ION-TRANSLOCATING OXIDOREDUCTASE COMPLEX SUBUNIT G"/>
    <property type="match status" value="1"/>
</dbReference>
<evidence type="ECO:0000259" key="7">
    <source>
        <dbReference type="SMART" id="SM00900"/>
    </source>
</evidence>
<dbReference type="HAMAP" id="MF_00479">
    <property type="entry name" value="RsxG_RnfG"/>
    <property type="match status" value="1"/>
</dbReference>
<keyword evidence="9" id="KW-1185">Reference proteome</keyword>
<evidence type="ECO:0000313" key="8">
    <source>
        <dbReference type="EMBL" id="GAA0721954.1"/>
    </source>
</evidence>
<evidence type="ECO:0000256" key="3">
    <source>
        <dbReference type="ARBA" id="ARBA00022630"/>
    </source>
</evidence>
<dbReference type="Proteomes" id="UP001500339">
    <property type="component" value="Unassembled WGS sequence"/>
</dbReference>
<name>A0ABN1IV32_9CLOT</name>
<comment type="subunit">
    <text evidence="6">The complex is composed of six subunits: RnfA, RnfB, RnfC, RnfD, RnfE and RnfG.</text>
</comment>
<dbReference type="EC" id="7.-.-.-" evidence="6"/>
<comment type="function">
    <text evidence="6">Part of a membrane-bound complex that couples electron transfer with translocation of ions across the membrane.</text>
</comment>
<keyword evidence="1 6" id="KW-0813">Transport</keyword>
<keyword evidence="6" id="KW-1133">Transmembrane helix</keyword>
<feature type="domain" description="FMN-binding" evidence="7">
    <location>
        <begin position="96"/>
        <end position="185"/>
    </location>
</feature>
<dbReference type="InterPro" id="IPR007329">
    <property type="entry name" value="FMN-bd"/>
</dbReference>
<comment type="caution">
    <text evidence="8">The sequence shown here is derived from an EMBL/GenBank/DDBJ whole genome shotgun (WGS) entry which is preliminary data.</text>
</comment>
<protein>
    <recommendedName>
        <fullName evidence="6">Ion-translocating oxidoreductase complex subunit G</fullName>
        <ecNumber evidence="6">7.-.-.-</ecNumber>
    </recommendedName>
    <alternativeName>
        <fullName evidence="6">Rnf electron transport complex subunit G</fullName>
    </alternativeName>
</protein>
<dbReference type="RefSeq" id="WP_343767972.1">
    <property type="nucleotide sequence ID" value="NZ_BAAACF010000001.1"/>
</dbReference>
<dbReference type="PIRSF" id="PIRSF006091">
    <property type="entry name" value="E_trnsport_RnfG"/>
    <property type="match status" value="1"/>
</dbReference>
<feature type="modified residue" description="FMN phosphoryl threonine" evidence="6">
    <location>
        <position position="168"/>
    </location>
</feature>
<sequence length="193" mass="20188">MNKESGVRLSVRLGLILLTIAAVCGLLLGWVSGITKDPIAIQQKKTLDEANMAILPIAKEFIVREDIKGEGIVLEVTEGKDGSEVKGYTIKVAPKGYAGAIDMIVGISGEGKVTGIKILNHSETPGLGAKATDLAFYGQYKDKPAKELEVVKGSASADNQISAITGATITSKAVTVGVNEAINFYNSKLKGGN</sequence>
<dbReference type="PANTHER" id="PTHR36118">
    <property type="entry name" value="ION-TRANSLOCATING OXIDOREDUCTASE COMPLEX SUBUNIT G"/>
    <property type="match status" value="1"/>
</dbReference>
<dbReference type="InterPro" id="IPR010209">
    <property type="entry name" value="Ion_transpt_RnfG/RsxG"/>
</dbReference>
<gene>
    <name evidence="6" type="primary">rnfG</name>
    <name evidence="8" type="ORF">GCM10008905_12940</name>
</gene>
<evidence type="ECO:0000256" key="6">
    <source>
        <dbReference type="HAMAP-Rule" id="MF_00479"/>
    </source>
</evidence>
<reference evidence="8 9" key="1">
    <citation type="journal article" date="2019" name="Int. J. Syst. Evol. Microbiol.">
        <title>The Global Catalogue of Microorganisms (GCM) 10K type strain sequencing project: providing services to taxonomists for standard genome sequencing and annotation.</title>
        <authorList>
            <consortium name="The Broad Institute Genomics Platform"/>
            <consortium name="The Broad Institute Genome Sequencing Center for Infectious Disease"/>
            <person name="Wu L."/>
            <person name="Ma J."/>
        </authorList>
    </citation>
    <scope>NUCLEOTIDE SEQUENCE [LARGE SCALE GENOMIC DNA]</scope>
    <source>
        <strain evidence="8 9">JCM 1405</strain>
    </source>
</reference>
<dbReference type="SMART" id="SM00900">
    <property type="entry name" value="FMN_bind"/>
    <property type="match status" value="1"/>
</dbReference>
<comment type="similarity">
    <text evidence="6">Belongs to the RnfG family.</text>
</comment>
<organism evidence="8 9">
    <name type="scientific">Clostridium malenominatum</name>
    <dbReference type="NCBI Taxonomy" id="1539"/>
    <lineage>
        <taxon>Bacteria</taxon>
        <taxon>Bacillati</taxon>
        <taxon>Bacillota</taxon>
        <taxon>Clostridia</taxon>
        <taxon>Eubacteriales</taxon>
        <taxon>Clostridiaceae</taxon>
        <taxon>Clostridium</taxon>
    </lineage>
</organism>
<comment type="cofactor">
    <cofactor evidence="6">
        <name>FMN</name>
        <dbReference type="ChEBI" id="CHEBI:58210"/>
    </cofactor>
</comment>
<keyword evidence="6" id="KW-1003">Cell membrane</keyword>
<keyword evidence="4 6" id="KW-0288">FMN</keyword>
<dbReference type="NCBIfam" id="TIGR01947">
    <property type="entry name" value="rnfG"/>
    <property type="match status" value="1"/>
</dbReference>
<keyword evidence="6" id="KW-0812">Transmembrane</keyword>
<evidence type="ECO:0000256" key="4">
    <source>
        <dbReference type="ARBA" id="ARBA00022643"/>
    </source>
</evidence>
<proteinExistence type="inferred from homology"/>
<evidence type="ECO:0000256" key="1">
    <source>
        <dbReference type="ARBA" id="ARBA00022448"/>
    </source>
</evidence>
<dbReference type="Pfam" id="PF04205">
    <property type="entry name" value="FMN_bind"/>
    <property type="match status" value="1"/>
</dbReference>
<accession>A0ABN1IV32</accession>
<keyword evidence="6" id="KW-0472">Membrane</keyword>
<keyword evidence="5 6" id="KW-0249">Electron transport</keyword>
<evidence type="ECO:0000256" key="2">
    <source>
        <dbReference type="ARBA" id="ARBA00022553"/>
    </source>
</evidence>
<dbReference type="EMBL" id="BAAACF010000001">
    <property type="protein sequence ID" value="GAA0721954.1"/>
    <property type="molecule type" value="Genomic_DNA"/>
</dbReference>
<evidence type="ECO:0000256" key="5">
    <source>
        <dbReference type="ARBA" id="ARBA00022982"/>
    </source>
</evidence>
<comment type="subcellular location">
    <subcellularLocation>
        <location evidence="6">Cell membrane</location>
        <topology evidence="6">Single-pass membrane protein</topology>
    </subcellularLocation>
</comment>